<sequence length="528" mass="59349">MKIAPQNLIQRRLPSMMKNHLLLTSVFLSGALLLTGCQTTNVNPSNTLAANPSPSTAKKTLASALQKQRRQSFRYHSNIEISNRQQRTAASGAQVVASDYVDAHCEETHDQAYAALIMQAEKQNKDIFATDYDKERDALKQSYLECVDAYYAWEEHQYDSDVTVPADYQALFDSYEDKPKPLDIKKAQLLDEYLLKPLSIDAQGVYQPLAGKATMLASAQYLARNHHSSINQPIYVDMKNGDIYLWADNVAMFNSELLDDKLGTKWQNKWLKIAIDDGTLPKGFGSEVIKSHFAASDLTYEAAPVSQFNYVAASTLASLSPKLPAHQLSAMLSTDQIIRRVQSFDSYQDDYQNYLQIFYKRISQKYPELVKEAEPMTAFETIQSSKELTSKAMVQTILAMINAQINDEDKTESKVAANATVEELYGFDKRGQLKWQHLHRQLDNTGKTAPDKSMTIDVLQQYSATNGKDKAFPNLPNNVQSPNASNSIDMREYGPELLQYYRDGNGTAVGKMIFNVLPMAKERFGATD</sequence>
<name>A0A0T6DSH1_9GAMM</name>
<proteinExistence type="predicted"/>
<accession>A0A0T6DSH1</accession>
<evidence type="ECO:0000313" key="2">
    <source>
        <dbReference type="Proteomes" id="UP000051202"/>
    </source>
</evidence>
<evidence type="ECO:0000313" key="1">
    <source>
        <dbReference type="EMBL" id="KRU22921.1"/>
    </source>
</evidence>
<gene>
    <name evidence="1" type="ORF">AS194_06345</name>
</gene>
<reference evidence="1 2" key="1">
    <citation type="submission" date="2015-11" db="EMBL/GenBank/DDBJ databases">
        <title>Permanent draft genome of Psychrobacter piscatorii LQ58.</title>
        <authorList>
            <person name="Zhou M."/>
            <person name="Dong B."/>
            <person name="Liu Q."/>
        </authorList>
    </citation>
    <scope>NUCLEOTIDE SEQUENCE [LARGE SCALE GENOMIC DNA]</scope>
    <source>
        <strain evidence="1 2">LQ58</strain>
    </source>
</reference>
<dbReference type="AlphaFoldDB" id="A0A0T6DSH1"/>
<protein>
    <submittedName>
        <fullName evidence="1">Uncharacterized protein</fullName>
    </submittedName>
</protein>
<dbReference type="EMBL" id="LNDJ01000054">
    <property type="protein sequence ID" value="KRU22921.1"/>
    <property type="molecule type" value="Genomic_DNA"/>
</dbReference>
<organism evidence="1 2">
    <name type="scientific">Psychrobacter piscatorii</name>
    <dbReference type="NCBI Taxonomy" id="554343"/>
    <lineage>
        <taxon>Bacteria</taxon>
        <taxon>Pseudomonadati</taxon>
        <taxon>Pseudomonadota</taxon>
        <taxon>Gammaproteobacteria</taxon>
        <taxon>Moraxellales</taxon>
        <taxon>Moraxellaceae</taxon>
        <taxon>Psychrobacter</taxon>
    </lineage>
</organism>
<dbReference type="Proteomes" id="UP000051202">
    <property type="component" value="Unassembled WGS sequence"/>
</dbReference>
<dbReference type="RefSeq" id="WP_058024272.1">
    <property type="nucleotide sequence ID" value="NZ_LNDJ01000054.1"/>
</dbReference>
<keyword evidence="2" id="KW-1185">Reference proteome</keyword>
<comment type="caution">
    <text evidence="1">The sequence shown here is derived from an EMBL/GenBank/DDBJ whole genome shotgun (WGS) entry which is preliminary data.</text>
</comment>